<feature type="region of interest" description="Disordered" evidence="2">
    <location>
        <begin position="510"/>
        <end position="529"/>
    </location>
</feature>
<feature type="compositionally biased region" description="Basic and acidic residues" evidence="2">
    <location>
        <begin position="516"/>
        <end position="528"/>
    </location>
</feature>
<proteinExistence type="predicted"/>
<feature type="coiled-coil region" evidence="1">
    <location>
        <begin position="55"/>
        <end position="89"/>
    </location>
</feature>
<evidence type="ECO:0000313" key="3">
    <source>
        <dbReference type="EMBL" id="CCI40973.1"/>
    </source>
</evidence>
<accession>A0A024G2A2</accession>
<sequence>MEQMSGMNLNTNPSFYQAGISSKFTKRHVTNFQDSSLNAASAAKERAKLSIVKRAEAIQNQQKKIDSEIRKIEEISQQIQRKKERESKRILNHWSYAATRIQNAYRQHCRYLRMVEYNAAVRLQGAWRGWVARSGYRIIRIQRERERLSLLNEVCRKVIQLKCARQRELQEVYMMTRTATILQCFVRRKIAEQTFSQLKSKAAQYNLEYAAAVKIQACARSYIARKIYLDILYYICRIQAHARGYLVRIRIKSLYRQYIQNDAAAHIQRTARKFLRRRERFRINQNVVQQSARVTKRHIKTDALAKNRPIQLSDQRSPQRNRVKIKQDQHVNSKQRNIRFKSAPTKAASASDRAAWVPPGASIPSAVQPGSQKVSTAMKEECKQVDTRKAMEAEIRRQRGSLIRQAMIARKNEAKRQMEATQKQQQAMEILNAERSLMEREDKRVRFIAKSIRRQKLIMIQKKRQAALEEEQKERLMMSKEERLVRLYHQGIARALAAAQRALVSAKLEQQGVTDSHNHKTSGKDEQVRISISCDDNKQKKQAREHAVHGHAVSLPRIETLERQAMRRRGRRKKKSNRLLKFPSISNWSQVGAKPADTSEIQLVEQEFDYGDEFDEIVDETELARLIC</sequence>
<gene>
    <name evidence="3" type="ORF">BN9_017570</name>
</gene>
<dbReference type="STRING" id="65357.A0A024G2A2"/>
<organism evidence="3 4">
    <name type="scientific">Albugo candida</name>
    <dbReference type="NCBI Taxonomy" id="65357"/>
    <lineage>
        <taxon>Eukaryota</taxon>
        <taxon>Sar</taxon>
        <taxon>Stramenopiles</taxon>
        <taxon>Oomycota</taxon>
        <taxon>Peronosporomycetes</taxon>
        <taxon>Albuginales</taxon>
        <taxon>Albuginaceae</taxon>
        <taxon>Albugo</taxon>
    </lineage>
</organism>
<evidence type="ECO:0000256" key="2">
    <source>
        <dbReference type="SAM" id="MobiDB-lite"/>
    </source>
</evidence>
<name>A0A024G2A2_9STRA</name>
<comment type="caution">
    <text evidence="3">The sequence shown here is derived from an EMBL/GenBank/DDBJ whole genome shotgun (WGS) entry which is preliminary data.</text>
</comment>
<dbReference type="InterPro" id="IPR000048">
    <property type="entry name" value="IQ_motif_EF-hand-BS"/>
</dbReference>
<dbReference type="PROSITE" id="PS50096">
    <property type="entry name" value="IQ"/>
    <property type="match status" value="3"/>
</dbReference>
<feature type="region of interest" description="Disordered" evidence="2">
    <location>
        <begin position="309"/>
        <end position="374"/>
    </location>
</feature>
<dbReference type="OrthoDB" id="252964at2759"/>
<dbReference type="InParanoid" id="A0A024G2A2"/>
<dbReference type="AlphaFoldDB" id="A0A024G2A2"/>
<evidence type="ECO:0000313" key="4">
    <source>
        <dbReference type="Proteomes" id="UP000053237"/>
    </source>
</evidence>
<dbReference type="SMART" id="SM00015">
    <property type="entry name" value="IQ"/>
    <property type="match status" value="4"/>
</dbReference>
<dbReference type="EMBL" id="CAIX01000013">
    <property type="protein sequence ID" value="CCI40973.1"/>
    <property type="molecule type" value="Genomic_DNA"/>
</dbReference>
<evidence type="ECO:0000256" key="1">
    <source>
        <dbReference type="SAM" id="Coils"/>
    </source>
</evidence>
<dbReference type="Pfam" id="PF00612">
    <property type="entry name" value="IQ"/>
    <property type="match status" value="3"/>
</dbReference>
<protein>
    <submittedName>
        <fullName evidence="3">Uncharacterized protein</fullName>
    </submittedName>
</protein>
<feature type="coiled-coil region" evidence="1">
    <location>
        <begin position="404"/>
        <end position="441"/>
    </location>
</feature>
<dbReference type="Gene3D" id="1.20.5.190">
    <property type="match status" value="1"/>
</dbReference>
<keyword evidence="4" id="KW-1185">Reference proteome</keyword>
<reference evidence="3 4" key="1">
    <citation type="submission" date="2012-05" db="EMBL/GenBank/DDBJ databases">
        <title>Recombination and specialization in a pathogen metapopulation.</title>
        <authorList>
            <person name="Gardiner A."/>
            <person name="Kemen E."/>
            <person name="Schultz-Larsen T."/>
            <person name="MacLean D."/>
            <person name="Van Oosterhout C."/>
            <person name="Jones J.D.G."/>
        </authorList>
    </citation>
    <scope>NUCLEOTIDE SEQUENCE [LARGE SCALE GENOMIC DNA]</scope>
    <source>
        <strain evidence="3 4">Ac Nc2</strain>
    </source>
</reference>
<keyword evidence="1" id="KW-0175">Coiled coil</keyword>
<dbReference type="Proteomes" id="UP000053237">
    <property type="component" value="Unassembled WGS sequence"/>
</dbReference>